<dbReference type="InterPro" id="IPR051695">
    <property type="entry name" value="Phosphoglycerate_Mutase"/>
</dbReference>
<proteinExistence type="predicted"/>
<dbReference type="SMART" id="SM00855">
    <property type="entry name" value="PGAM"/>
    <property type="match status" value="1"/>
</dbReference>
<dbReference type="GO" id="GO:0005829">
    <property type="term" value="C:cytosol"/>
    <property type="evidence" value="ECO:0007669"/>
    <property type="project" value="TreeGrafter"/>
</dbReference>
<name>A0A6J6TB59_9ZZZZ</name>
<evidence type="ECO:0000256" key="1">
    <source>
        <dbReference type="ARBA" id="ARBA00022801"/>
    </source>
</evidence>
<gene>
    <name evidence="2" type="ORF">UFOPK2761_01550</name>
</gene>
<protein>
    <submittedName>
        <fullName evidence="2">Unannotated protein</fullName>
    </submittedName>
</protein>
<dbReference type="Gene3D" id="3.40.50.1240">
    <property type="entry name" value="Phosphoglycerate mutase-like"/>
    <property type="match status" value="1"/>
</dbReference>
<dbReference type="GO" id="GO:0004331">
    <property type="term" value="F:fructose-2,6-bisphosphate 2-phosphatase activity"/>
    <property type="evidence" value="ECO:0007669"/>
    <property type="project" value="TreeGrafter"/>
</dbReference>
<keyword evidence="1" id="KW-0378">Hydrolase</keyword>
<sequence>MASVWLRLVDVTVAEPPRTLTGFLHHEQSAAYGRITPMPHPVYLVRHGQSQWNLRRLTQGQTPHPPLTDLGRSQSAAAAELIAEDLKDLGLAADRLVSSDLTRAAETAAVIGRRLQLTPESDPRLREQHLGDLEGRTYEETWAAAETFDWSDPTQPIAGGESLMDVYDRMGAVLGDLDRGSVSVLVSHGDAIRSAVAYLQGMKPHEAPWVDVPNGAVARIDDDLTWLGQ</sequence>
<evidence type="ECO:0000313" key="2">
    <source>
        <dbReference type="EMBL" id="CAB4744338.1"/>
    </source>
</evidence>
<dbReference type="InterPro" id="IPR001345">
    <property type="entry name" value="PG/BPGM_mutase_AS"/>
</dbReference>
<dbReference type="PANTHER" id="PTHR46517">
    <property type="entry name" value="FRUCTOSE-2,6-BISPHOSPHATASE TIGAR"/>
    <property type="match status" value="1"/>
</dbReference>
<dbReference type="InterPro" id="IPR029033">
    <property type="entry name" value="His_PPase_superfam"/>
</dbReference>
<dbReference type="SUPFAM" id="SSF53254">
    <property type="entry name" value="Phosphoglycerate mutase-like"/>
    <property type="match status" value="1"/>
</dbReference>
<dbReference type="GO" id="GO:0043456">
    <property type="term" value="P:regulation of pentose-phosphate shunt"/>
    <property type="evidence" value="ECO:0007669"/>
    <property type="project" value="TreeGrafter"/>
</dbReference>
<reference evidence="2" key="1">
    <citation type="submission" date="2020-05" db="EMBL/GenBank/DDBJ databases">
        <authorList>
            <person name="Chiriac C."/>
            <person name="Salcher M."/>
            <person name="Ghai R."/>
            <person name="Kavagutti S V."/>
        </authorList>
    </citation>
    <scope>NUCLEOTIDE SEQUENCE</scope>
</reference>
<dbReference type="AlphaFoldDB" id="A0A6J6TB59"/>
<accession>A0A6J6TB59</accession>
<dbReference type="Pfam" id="PF00300">
    <property type="entry name" value="His_Phos_1"/>
    <property type="match status" value="1"/>
</dbReference>
<dbReference type="CDD" id="cd07067">
    <property type="entry name" value="HP_PGM_like"/>
    <property type="match status" value="1"/>
</dbReference>
<dbReference type="GO" id="GO:0045820">
    <property type="term" value="P:negative regulation of glycolytic process"/>
    <property type="evidence" value="ECO:0007669"/>
    <property type="project" value="TreeGrafter"/>
</dbReference>
<dbReference type="PANTHER" id="PTHR46517:SF1">
    <property type="entry name" value="FRUCTOSE-2,6-BISPHOSPHATASE TIGAR"/>
    <property type="match status" value="1"/>
</dbReference>
<dbReference type="EMBL" id="CAEZYQ010000011">
    <property type="protein sequence ID" value="CAB4744338.1"/>
    <property type="molecule type" value="Genomic_DNA"/>
</dbReference>
<dbReference type="InterPro" id="IPR013078">
    <property type="entry name" value="His_Pase_superF_clade-1"/>
</dbReference>
<organism evidence="2">
    <name type="scientific">freshwater metagenome</name>
    <dbReference type="NCBI Taxonomy" id="449393"/>
    <lineage>
        <taxon>unclassified sequences</taxon>
        <taxon>metagenomes</taxon>
        <taxon>ecological metagenomes</taxon>
    </lineage>
</organism>
<dbReference type="PROSITE" id="PS00175">
    <property type="entry name" value="PG_MUTASE"/>
    <property type="match status" value="1"/>
</dbReference>